<dbReference type="InterPro" id="IPR000120">
    <property type="entry name" value="Amidase"/>
</dbReference>
<evidence type="ECO:0000256" key="1">
    <source>
        <dbReference type="ARBA" id="ARBA00009199"/>
    </source>
</evidence>
<dbReference type="EMBL" id="PKUQ01000001">
    <property type="protein sequence ID" value="PLW78968.1"/>
    <property type="molecule type" value="Genomic_DNA"/>
</dbReference>
<evidence type="ECO:0000313" key="6">
    <source>
        <dbReference type="Proteomes" id="UP000234881"/>
    </source>
</evidence>
<dbReference type="OrthoDB" id="9777859at2"/>
<accession>A0A2N5XX26</accession>
<evidence type="ECO:0000259" key="3">
    <source>
        <dbReference type="Pfam" id="PF01425"/>
    </source>
</evidence>
<dbReference type="Proteomes" id="UP000234881">
    <property type="component" value="Unassembled WGS sequence"/>
</dbReference>
<keyword evidence="6" id="KW-1185">Reference proteome</keyword>
<feature type="domain" description="Amidase" evidence="3">
    <location>
        <begin position="44"/>
        <end position="427"/>
    </location>
</feature>
<evidence type="ECO:0000256" key="2">
    <source>
        <dbReference type="SAM" id="MobiDB-lite"/>
    </source>
</evidence>
<dbReference type="Pfam" id="PF01425">
    <property type="entry name" value="Amidase"/>
    <property type="match status" value="1"/>
</dbReference>
<organism evidence="5 6">
    <name type="scientific">Cohaesibacter celericrescens</name>
    <dbReference type="NCBI Taxonomy" id="2067669"/>
    <lineage>
        <taxon>Bacteria</taxon>
        <taxon>Pseudomonadati</taxon>
        <taxon>Pseudomonadota</taxon>
        <taxon>Alphaproteobacteria</taxon>
        <taxon>Hyphomicrobiales</taxon>
        <taxon>Cohaesibacteraceae</taxon>
    </lineage>
</organism>
<comment type="similarity">
    <text evidence="1">Belongs to the amidase family.</text>
</comment>
<dbReference type="PANTHER" id="PTHR11895">
    <property type="entry name" value="TRANSAMIDASE"/>
    <property type="match status" value="1"/>
</dbReference>
<dbReference type="EMBL" id="PKUQ01000050">
    <property type="protein sequence ID" value="PLW75561.1"/>
    <property type="molecule type" value="Genomic_DNA"/>
</dbReference>
<dbReference type="PANTHER" id="PTHR11895:SF151">
    <property type="entry name" value="GLUTAMYL-TRNA(GLN) AMIDOTRANSFERASE SUBUNIT A"/>
    <property type="match status" value="1"/>
</dbReference>
<name>A0A2N5XX26_9HYPH</name>
<dbReference type="AlphaFoldDB" id="A0A2N5XX26"/>
<dbReference type="SUPFAM" id="SSF75304">
    <property type="entry name" value="Amidase signature (AS) enzymes"/>
    <property type="match status" value="1"/>
</dbReference>
<proteinExistence type="inferred from homology"/>
<sequence length="443" mass="47255">MEKGKQSEDGVMTQSPTKPETVGPVSLLECLKAINAGILTPQESIAGCLSRIEAYDAEIMAFSSLSETALHDATQASGPLSGIGMAVKDIFDTYDLPTECNSPIYHGHMSGRDAAIVAQARKAGSTLLGKSATTEFAFLQPGTTRNPHNLEYTPGGSSSGSAAAVAAGMAHLALGTQTGGSIIRPAAFCGVTGFKPSAGLLPKVGIKEFSWSLDTVGLFTATVADVAFAASVLTGRTLKIAPEAQFELPRLGIVRSHSWSEADPGYRQQFEDLIKSLKRFGVDLIDIEPSDTHIAAFHAHQIIQDYEARQALAWEYSTHPDQLSPLLKQTLDFAQTIKPSDYDEARMCAENASKEMDEHFEDVDALISLSAPGPAPKGLASTGSPIFNRIWTLFGLPAINIAGLTTQDGLPLGVQIIGPYMADQATLHIAHWLEGAIKRHQER</sequence>
<comment type="caution">
    <text evidence="5">The sequence shown here is derived from an EMBL/GenBank/DDBJ whole genome shotgun (WGS) entry which is preliminary data.</text>
</comment>
<evidence type="ECO:0000313" key="4">
    <source>
        <dbReference type="EMBL" id="PLW75561.1"/>
    </source>
</evidence>
<protein>
    <submittedName>
        <fullName evidence="5">Amidase</fullName>
    </submittedName>
</protein>
<dbReference type="Gene3D" id="3.90.1300.10">
    <property type="entry name" value="Amidase signature (AS) domain"/>
    <property type="match status" value="1"/>
</dbReference>
<dbReference type="InterPro" id="IPR023631">
    <property type="entry name" value="Amidase_dom"/>
</dbReference>
<feature type="region of interest" description="Disordered" evidence="2">
    <location>
        <begin position="1"/>
        <end position="21"/>
    </location>
</feature>
<evidence type="ECO:0000313" key="5">
    <source>
        <dbReference type="EMBL" id="PLW78968.1"/>
    </source>
</evidence>
<gene>
    <name evidence="5" type="ORF">C0081_01655</name>
    <name evidence="4" type="ORF">C0081_19695</name>
</gene>
<reference evidence="5 6" key="1">
    <citation type="submission" date="2018-01" db="EMBL/GenBank/DDBJ databases">
        <title>The draft genome sequence of Cohaesibacter sp. H1304.</title>
        <authorList>
            <person name="Wang N.-N."/>
            <person name="Du Z.-J."/>
        </authorList>
    </citation>
    <scope>NUCLEOTIDE SEQUENCE [LARGE SCALE GENOMIC DNA]</scope>
    <source>
        <strain evidence="5 6">H1304</strain>
    </source>
</reference>
<dbReference type="InterPro" id="IPR036928">
    <property type="entry name" value="AS_sf"/>
</dbReference>
<dbReference type="GO" id="GO:0003824">
    <property type="term" value="F:catalytic activity"/>
    <property type="evidence" value="ECO:0007669"/>
    <property type="project" value="InterPro"/>
</dbReference>